<dbReference type="InterPro" id="IPR050833">
    <property type="entry name" value="Poly_Biosynth_Transport"/>
</dbReference>
<dbReference type="Pfam" id="PF13440">
    <property type="entry name" value="Polysacc_synt_3"/>
    <property type="match status" value="1"/>
</dbReference>
<comment type="similarity">
    <text evidence="2">Belongs to the polysaccharide synthase family.</text>
</comment>
<dbReference type="GO" id="GO:0005886">
    <property type="term" value="C:plasma membrane"/>
    <property type="evidence" value="ECO:0007669"/>
    <property type="project" value="UniProtKB-SubCell"/>
</dbReference>
<keyword evidence="4 7" id="KW-0812">Transmembrane</keyword>
<feature type="transmembrane region" description="Helical" evidence="7">
    <location>
        <begin position="328"/>
        <end position="350"/>
    </location>
</feature>
<evidence type="ECO:0000256" key="1">
    <source>
        <dbReference type="ARBA" id="ARBA00004651"/>
    </source>
</evidence>
<dbReference type="EMBL" id="LBHB01000001">
    <property type="protein sequence ID" value="KLE35585.1"/>
    <property type="molecule type" value="Genomic_DNA"/>
</dbReference>
<comment type="subcellular location">
    <subcellularLocation>
        <location evidence="1">Cell membrane</location>
        <topology evidence="1">Multi-pass membrane protein</topology>
    </subcellularLocation>
</comment>
<evidence type="ECO:0000313" key="9">
    <source>
        <dbReference type="Proteomes" id="UP000053464"/>
    </source>
</evidence>
<feature type="transmembrane region" description="Helical" evidence="7">
    <location>
        <begin position="357"/>
        <end position="377"/>
    </location>
</feature>
<feature type="transmembrane region" description="Helical" evidence="7">
    <location>
        <begin position="287"/>
        <end position="308"/>
    </location>
</feature>
<feature type="transmembrane region" description="Helical" evidence="7">
    <location>
        <begin position="173"/>
        <end position="193"/>
    </location>
</feature>
<reference evidence="8 9" key="1">
    <citation type="submission" date="2015-04" db="EMBL/GenBank/DDBJ databases">
        <title>The draft genome sequence of Erythrobacter luteus KA37.</title>
        <authorList>
            <person name="Zhuang L."/>
            <person name="Liu Y."/>
            <person name="Shao Z."/>
        </authorList>
    </citation>
    <scope>NUCLEOTIDE SEQUENCE [LARGE SCALE GENOMIC DNA]</scope>
    <source>
        <strain evidence="8 9">KA37</strain>
    </source>
</reference>
<dbReference type="AlphaFoldDB" id="A0A0G9MXY5"/>
<evidence type="ECO:0000256" key="6">
    <source>
        <dbReference type="ARBA" id="ARBA00023136"/>
    </source>
</evidence>
<evidence type="ECO:0000256" key="2">
    <source>
        <dbReference type="ARBA" id="ARBA00007430"/>
    </source>
</evidence>
<gene>
    <name evidence="8" type="ORF">AAW00_04000</name>
</gene>
<feature type="transmembrane region" description="Helical" evidence="7">
    <location>
        <begin position="83"/>
        <end position="103"/>
    </location>
</feature>
<feature type="transmembrane region" description="Helical" evidence="7">
    <location>
        <begin position="383"/>
        <end position="406"/>
    </location>
</feature>
<evidence type="ECO:0000256" key="5">
    <source>
        <dbReference type="ARBA" id="ARBA00022989"/>
    </source>
</evidence>
<feature type="transmembrane region" description="Helical" evidence="7">
    <location>
        <begin position="254"/>
        <end position="275"/>
    </location>
</feature>
<keyword evidence="6 7" id="KW-0472">Membrane</keyword>
<dbReference type="PATRIC" id="fig|1581420.6.peg.807"/>
<dbReference type="RefSeq" id="WP_047002989.1">
    <property type="nucleotide sequence ID" value="NZ_LBHB01000001.1"/>
</dbReference>
<feature type="transmembrane region" description="Helical" evidence="7">
    <location>
        <begin position="445"/>
        <end position="467"/>
    </location>
</feature>
<accession>A0A0G9MXY5</accession>
<evidence type="ECO:0000256" key="3">
    <source>
        <dbReference type="ARBA" id="ARBA00022475"/>
    </source>
</evidence>
<evidence type="ECO:0000256" key="4">
    <source>
        <dbReference type="ARBA" id="ARBA00022692"/>
    </source>
</evidence>
<dbReference type="OrthoDB" id="7605542at2"/>
<feature type="transmembrane region" description="Helical" evidence="7">
    <location>
        <begin position="53"/>
        <end position="71"/>
    </location>
</feature>
<proteinExistence type="inferred from homology"/>
<name>A0A0G9MXY5_9SPHN</name>
<keyword evidence="9" id="KW-1185">Reference proteome</keyword>
<feature type="transmembrane region" description="Helical" evidence="7">
    <location>
        <begin position="418"/>
        <end position="439"/>
    </location>
</feature>
<comment type="caution">
    <text evidence="8">The sequence shown here is derived from an EMBL/GenBank/DDBJ whole genome shotgun (WGS) entry which is preliminary data.</text>
</comment>
<keyword evidence="3" id="KW-1003">Cell membrane</keyword>
<keyword evidence="5 7" id="KW-1133">Transmembrane helix</keyword>
<evidence type="ECO:0000313" key="8">
    <source>
        <dbReference type="EMBL" id="KLE35585.1"/>
    </source>
</evidence>
<dbReference type="PANTHER" id="PTHR30250">
    <property type="entry name" value="PST FAMILY PREDICTED COLANIC ACID TRANSPORTER"/>
    <property type="match status" value="1"/>
</dbReference>
<dbReference type="Proteomes" id="UP000053464">
    <property type="component" value="Unassembled WGS sequence"/>
</dbReference>
<dbReference type="PANTHER" id="PTHR30250:SF10">
    <property type="entry name" value="LIPOPOLYSACCHARIDE BIOSYNTHESIS PROTEIN WZXC"/>
    <property type="match status" value="1"/>
</dbReference>
<protein>
    <recommendedName>
        <fullName evidence="10">Polysaccharide biosynthesis protein</fullName>
    </recommendedName>
</protein>
<evidence type="ECO:0000256" key="7">
    <source>
        <dbReference type="SAM" id="Phobius"/>
    </source>
</evidence>
<feature type="transmembrane region" description="Helical" evidence="7">
    <location>
        <begin position="229"/>
        <end position="248"/>
    </location>
</feature>
<feature type="transmembrane region" description="Helical" evidence="7">
    <location>
        <begin position="21"/>
        <end position="41"/>
    </location>
</feature>
<feature type="transmembrane region" description="Helical" evidence="7">
    <location>
        <begin position="146"/>
        <end position="167"/>
    </location>
</feature>
<evidence type="ECO:0008006" key="10">
    <source>
        <dbReference type="Google" id="ProtNLM"/>
    </source>
</evidence>
<feature type="transmembrane region" description="Helical" evidence="7">
    <location>
        <begin position="115"/>
        <end position="134"/>
    </location>
</feature>
<organism evidence="8 9">
    <name type="scientific">Aurantiacibacter luteus</name>
    <dbReference type="NCBI Taxonomy" id="1581420"/>
    <lineage>
        <taxon>Bacteria</taxon>
        <taxon>Pseudomonadati</taxon>
        <taxon>Pseudomonadota</taxon>
        <taxon>Alphaproteobacteria</taxon>
        <taxon>Sphingomonadales</taxon>
        <taxon>Erythrobacteraceae</taxon>
        <taxon>Aurantiacibacter</taxon>
    </lineage>
</organism>
<dbReference type="STRING" id="1581420.AAW00_04000"/>
<sequence length="494" mass="52928">MAQQGELGRSARQSLIWGAGFQFLNQAIQFGTMLVLVRLLTPADYGTVSLAQAILNALTVCSFAIFVQHALQARDPATIDWQSHWTAGVAINALILVITLGVVLGLSQSAKYEAIAAPLAVLAANFVIGVPASLRQRMLEANHEWLVLRWLLFGGTVAGLMASLLLAWLGAGYWALVAPAVIFGLPLAVDLFWRSGFRPRWTYDHGYYANALSFGFQRMFSAAASQGRTFTEQALVSGVFTLATLGIYTRSAGLAIMLVGQIGGLAIAALYPVITRAEHRTPRFQRLAALLLRGVIWGMAPAALFLWSVPREVVLVLYGEQWLAVIDLLPWAGLSIGAFSCVQMCTTLMLANESRKLVLAIDIATSVLAIALAFVFIPSGPRTYFMATASLGGAMILVSCVAMVRTRAIDVRGVAEGLLPPAVAAMGAAFVMALVHSSVAHLRPFFALTAAGSVICLTYMAILRVAFPEALRALAEILPGAPVLLRLLGYRRGD</sequence>